<dbReference type="AlphaFoldDB" id="A0A0F7ICH7"/>
<dbReference type="InParanoid" id="A0A0F7ICH7"/>
<keyword evidence="3" id="KW-1185">Reference proteome</keyword>
<proteinExistence type="predicted"/>
<organism evidence="2 3">
    <name type="scientific">Geoglobus ahangari</name>
    <dbReference type="NCBI Taxonomy" id="113653"/>
    <lineage>
        <taxon>Archaea</taxon>
        <taxon>Methanobacteriati</taxon>
        <taxon>Methanobacteriota</taxon>
        <taxon>Archaeoglobi</taxon>
        <taxon>Archaeoglobales</taxon>
        <taxon>Archaeoglobaceae</taxon>
        <taxon>Geoglobus</taxon>
    </lineage>
</organism>
<keyword evidence="1" id="KW-0175">Coiled coil</keyword>
<gene>
    <name evidence="2" type="ORF">GAH_01744</name>
</gene>
<dbReference type="EMBL" id="CP011267">
    <property type="protein sequence ID" value="AKG90977.1"/>
    <property type="molecule type" value="Genomic_DNA"/>
</dbReference>
<sequence>MKPIVDQIQKLQGNLNSIQLTTDVKPILTSPVMVRLLAIEAKIDELKIDIEELKEVKQIEKEEYEKLKRKLKELEEELNNTYQ</sequence>
<dbReference type="GeneID" id="24804313"/>
<dbReference type="HOGENOM" id="CLU_2534521_0_0_2"/>
<dbReference type="Proteomes" id="UP000034723">
    <property type="component" value="Chromosome"/>
</dbReference>
<evidence type="ECO:0000313" key="2">
    <source>
        <dbReference type="EMBL" id="AKG90977.1"/>
    </source>
</evidence>
<accession>A0A0F7ICH7</accession>
<evidence type="ECO:0000256" key="1">
    <source>
        <dbReference type="SAM" id="Coils"/>
    </source>
</evidence>
<feature type="coiled-coil region" evidence="1">
    <location>
        <begin position="36"/>
        <end position="81"/>
    </location>
</feature>
<dbReference type="RefSeq" id="WP_156967448.1">
    <property type="nucleotide sequence ID" value="NZ_CP011267.1"/>
</dbReference>
<evidence type="ECO:0000313" key="3">
    <source>
        <dbReference type="Proteomes" id="UP000034723"/>
    </source>
</evidence>
<dbReference type="KEGG" id="gah:GAH_01744"/>
<protein>
    <submittedName>
        <fullName evidence="2">Uncharacterized protein</fullName>
    </submittedName>
</protein>
<name>A0A0F7ICH7_9EURY</name>
<reference evidence="2 3" key="1">
    <citation type="submission" date="2015-04" db="EMBL/GenBank/DDBJ databases">
        <title>The complete genome sequence of the hyperthermophilic, obligate iron-reducing archaeon Geoglobus ahangari strain 234T.</title>
        <authorList>
            <person name="Manzella M.P."/>
            <person name="Holmes D.E."/>
            <person name="Rocheleau J.M."/>
            <person name="Chung A."/>
            <person name="Reguera G."/>
            <person name="Kashefi K."/>
        </authorList>
    </citation>
    <scope>NUCLEOTIDE SEQUENCE [LARGE SCALE GENOMIC DNA]</scope>
    <source>
        <strain evidence="2 3">234</strain>
    </source>
</reference>